<evidence type="ECO:0000256" key="1">
    <source>
        <dbReference type="ARBA" id="ARBA00004123"/>
    </source>
</evidence>
<name>A0A158QB64_ENTVE</name>
<dbReference type="InterPro" id="IPR039050">
    <property type="entry name" value="GATAD1"/>
</dbReference>
<reference evidence="8" key="1">
    <citation type="submission" date="2016-04" db="UniProtKB">
        <authorList>
            <consortium name="WormBaseParasite"/>
        </authorList>
    </citation>
    <scope>IDENTIFICATION</scope>
</reference>
<dbReference type="PANTHER" id="PTHR13340">
    <property type="entry name" value="GATA ZINC FINGER DOMAIN-CONTAINING"/>
    <property type="match status" value="1"/>
</dbReference>
<evidence type="ECO:0000256" key="5">
    <source>
        <dbReference type="ARBA" id="ARBA00023242"/>
    </source>
</evidence>
<comment type="subcellular location">
    <subcellularLocation>
        <location evidence="1">Nucleus</location>
    </subcellularLocation>
</comment>
<dbReference type="PANTHER" id="PTHR13340:SF2">
    <property type="entry name" value="GATA ZINC FINGER DOMAIN-CONTAINING PROTEIN 1"/>
    <property type="match status" value="1"/>
</dbReference>
<evidence type="ECO:0000256" key="4">
    <source>
        <dbReference type="ARBA" id="ARBA00022833"/>
    </source>
</evidence>
<evidence type="ECO:0000313" key="7">
    <source>
        <dbReference type="Proteomes" id="UP000274131"/>
    </source>
</evidence>
<evidence type="ECO:0000256" key="3">
    <source>
        <dbReference type="ARBA" id="ARBA00022771"/>
    </source>
</evidence>
<dbReference type="AlphaFoldDB" id="A0A158QB64"/>
<keyword evidence="4" id="KW-0862">Zinc</keyword>
<dbReference type="Proteomes" id="UP000274131">
    <property type="component" value="Unassembled WGS sequence"/>
</dbReference>
<dbReference type="STRING" id="51028.A0A158QB64"/>
<dbReference type="Gene3D" id="2.30.30.490">
    <property type="match status" value="1"/>
</dbReference>
<proteinExistence type="predicted"/>
<evidence type="ECO:0000256" key="2">
    <source>
        <dbReference type="ARBA" id="ARBA00022723"/>
    </source>
</evidence>
<keyword evidence="5" id="KW-0539">Nucleus</keyword>
<keyword evidence="2" id="KW-0479">Metal-binding</keyword>
<dbReference type="EMBL" id="UXUI01009141">
    <property type="protein sequence ID" value="VDD93128.1"/>
    <property type="molecule type" value="Genomic_DNA"/>
</dbReference>
<dbReference type="GO" id="GO:0008270">
    <property type="term" value="F:zinc ion binding"/>
    <property type="evidence" value="ECO:0007669"/>
    <property type="project" value="UniProtKB-KW"/>
</dbReference>
<evidence type="ECO:0000313" key="8">
    <source>
        <dbReference type="WBParaSite" id="EVEC_0000839501-mRNA-1"/>
    </source>
</evidence>
<dbReference type="GO" id="GO:0005634">
    <property type="term" value="C:nucleus"/>
    <property type="evidence" value="ECO:0007669"/>
    <property type="project" value="UniProtKB-SubCell"/>
</dbReference>
<reference evidence="6 7" key="2">
    <citation type="submission" date="2018-10" db="EMBL/GenBank/DDBJ databases">
        <authorList>
            <consortium name="Pathogen Informatics"/>
        </authorList>
    </citation>
    <scope>NUCLEOTIDE SEQUENCE [LARGE SCALE GENOMIC DNA]</scope>
</reference>
<organism evidence="8">
    <name type="scientific">Enterobius vermicularis</name>
    <name type="common">Human pinworm</name>
    <dbReference type="NCBI Taxonomy" id="51028"/>
    <lineage>
        <taxon>Eukaryota</taxon>
        <taxon>Metazoa</taxon>
        <taxon>Ecdysozoa</taxon>
        <taxon>Nematoda</taxon>
        <taxon>Chromadorea</taxon>
        <taxon>Rhabditida</taxon>
        <taxon>Spirurina</taxon>
        <taxon>Oxyuridomorpha</taxon>
        <taxon>Oxyuroidea</taxon>
        <taxon>Oxyuridae</taxon>
        <taxon>Enterobius</taxon>
    </lineage>
</organism>
<dbReference type="InterPro" id="IPR043151">
    <property type="entry name" value="BAH_sf"/>
</dbReference>
<keyword evidence="3" id="KW-0863">Zinc-finger</keyword>
<dbReference type="GO" id="GO:0006325">
    <property type="term" value="P:chromatin organization"/>
    <property type="evidence" value="ECO:0007669"/>
    <property type="project" value="TreeGrafter"/>
</dbReference>
<accession>A0A158QB64</accession>
<protein>
    <submittedName>
        <fullName evidence="8">BAH domain-containing protein</fullName>
    </submittedName>
</protein>
<dbReference type="WBParaSite" id="EVEC_0000839501-mRNA-1">
    <property type="protein sequence ID" value="EVEC_0000839501-mRNA-1"/>
    <property type="gene ID" value="EVEC_0000839501"/>
</dbReference>
<evidence type="ECO:0000313" key="6">
    <source>
        <dbReference type="EMBL" id="VDD93128.1"/>
    </source>
</evidence>
<sequence length="226" mass="25713">MEIRLNGLCGGPTFVVYDEKLYTTGIVARRNSARNAARASKFGSGFRRSFGSIVINKYANRRTSIFKSNRPMKAPKRKSTAQTHEQFYDQEGRLFRVGDIVSLVDEEDGAPYFAQIRGLMTDTYGEKKAALNWLIPLKSASDEHYFDPHNFAHGISDAELYPIEVCCFVSNVPDIAAYKRIWSPRECVEQQLRFEMEERLHDLQAVASSELHFLDGPLLAPRKKDV</sequence>
<dbReference type="OrthoDB" id="9994231at2759"/>
<keyword evidence="7" id="KW-1185">Reference proteome</keyword>
<gene>
    <name evidence="6" type="ORF">EVEC_LOCUS7879</name>
</gene>